<dbReference type="GO" id="GO:0005524">
    <property type="term" value="F:ATP binding"/>
    <property type="evidence" value="ECO:0007669"/>
    <property type="project" value="UniProtKB-UniRule"/>
</dbReference>
<organism evidence="5 6">
    <name type="scientific">Methanoregula boonei (strain DSM 21154 / JCM 14090 / 6A8)</name>
    <dbReference type="NCBI Taxonomy" id="456442"/>
    <lineage>
        <taxon>Archaea</taxon>
        <taxon>Methanobacteriati</taxon>
        <taxon>Methanobacteriota</taxon>
        <taxon>Stenosarchaea group</taxon>
        <taxon>Methanomicrobia</taxon>
        <taxon>Methanomicrobiales</taxon>
        <taxon>Methanoregulaceae</taxon>
        <taxon>Methanoregula</taxon>
    </lineage>
</organism>
<dbReference type="Pfam" id="PF03477">
    <property type="entry name" value="ATP-cone"/>
    <property type="match status" value="1"/>
</dbReference>
<protein>
    <recommendedName>
        <fullName evidence="4">ATP-cone domain-containing protein</fullName>
    </recommendedName>
</protein>
<dbReference type="RefSeq" id="WP_012107069.1">
    <property type="nucleotide sequence ID" value="NC_009712.1"/>
</dbReference>
<dbReference type="InterPro" id="IPR005144">
    <property type="entry name" value="ATP-cone_dom"/>
</dbReference>
<dbReference type="HOGENOM" id="CLU_2406518_0_0_2"/>
<evidence type="ECO:0000259" key="4">
    <source>
        <dbReference type="PROSITE" id="PS51161"/>
    </source>
</evidence>
<dbReference type="AlphaFoldDB" id="A7I8G8"/>
<evidence type="ECO:0000313" key="5">
    <source>
        <dbReference type="EMBL" id="ABS56029.1"/>
    </source>
</evidence>
<dbReference type="GeneID" id="5412041"/>
<keyword evidence="2 3" id="KW-0067">ATP-binding</keyword>
<gene>
    <name evidence="5" type="ordered locus">Mboo_1511</name>
</gene>
<sequence>MIMVKKRDGRKEPFVTEKIVVSAIKSGAPVEVARAVALDIEKNATDGIATKELKKKVLGVLKAKNPEWERNWIVFDTAVKKRPE</sequence>
<keyword evidence="6" id="KW-1185">Reference proteome</keyword>
<accession>A7I8G8</accession>
<dbReference type="EMBL" id="CP000780">
    <property type="protein sequence ID" value="ABS56029.1"/>
    <property type="molecule type" value="Genomic_DNA"/>
</dbReference>
<evidence type="ECO:0000256" key="1">
    <source>
        <dbReference type="ARBA" id="ARBA00022741"/>
    </source>
</evidence>
<feature type="domain" description="ATP-cone" evidence="4">
    <location>
        <begin position="2"/>
        <end position="84"/>
    </location>
</feature>
<dbReference type="OrthoDB" id="39386at2157"/>
<reference evidence="6" key="1">
    <citation type="journal article" date="2015" name="Microbiology">
        <title>Genome of Methanoregula boonei 6A8 reveals adaptations to oligotrophic peatland environments.</title>
        <authorList>
            <person name="Braeuer S."/>
            <person name="Cadillo-Quiroz H."/>
            <person name="Kyrpides N."/>
            <person name="Woyke T."/>
            <person name="Goodwin L."/>
            <person name="Detter C."/>
            <person name="Podell S."/>
            <person name="Yavitt J.B."/>
            <person name="Zinder S.H."/>
        </authorList>
    </citation>
    <scope>NUCLEOTIDE SEQUENCE [LARGE SCALE GENOMIC DNA]</scope>
    <source>
        <strain evidence="6">DSM 21154 / JCM 14090 / 6A8</strain>
    </source>
</reference>
<keyword evidence="1 3" id="KW-0547">Nucleotide-binding</keyword>
<proteinExistence type="predicted"/>
<dbReference type="Proteomes" id="UP000002408">
    <property type="component" value="Chromosome"/>
</dbReference>
<dbReference type="KEGG" id="mbn:Mboo_1511"/>
<evidence type="ECO:0000256" key="2">
    <source>
        <dbReference type="ARBA" id="ARBA00022840"/>
    </source>
</evidence>
<dbReference type="eggNOG" id="arCOG03714">
    <property type="taxonomic scope" value="Archaea"/>
</dbReference>
<evidence type="ECO:0000313" key="6">
    <source>
        <dbReference type="Proteomes" id="UP000002408"/>
    </source>
</evidence>
<dbReference type="STRING" id="456442.Mboo_1511"/>
<evidence type="ECO:0000256" key="3">
    <source>
        <dbReference type="PROSITE-ProRule" id="PRU00492"/>
    </source>
</evidence>
<dbReference type="PROSITE" id="PS51161">
    <property type="entry name" value="ATP_CONE"/>
    <property type="match status" value="1"/>
</dbReference>
<name>A7I8G8_METB6</name>